<dbReference type="HOGENOM" id="CLU_034384_1_0_1"/>
<dbReference type="InterPro" id="IPR016653">
    <property type="entry name" value="TRM10/TRM10A"/>
</dbReference>
<evidence type="ECO:0000256" key="7">
    <source>
        <dbReference type="ARBA" id="ARBA00032166"/>
    </source>
</evidence>
<evidence type="ECO:0000256" key="4">
    <source>
        <dbReference type="ARBA" id="ARBA00022679"/>
    </source>
</evidence>
<organism evidence="13 14">
    <name type="scientific">Pichia sorbitophila (strain ATCC MYA-4447 / BCRC 22081 / CBS 7064 / NBRC 10061 / NRRL Y-12695)</name>
    <name type="common">Hybrid yeast</name>
    <dbReference type="NCBI Taxonomy" id="559304"/>
    <lineage>
        <taxon>Eukaryota</taxon>
        <taxon>Fungi</taxon>
        <taxon>Dikarya</taxon>
        <taxon>Ascomycota</taxon>
        <taxon>Saccharomycotina</taxon>
        <taxon>Pichiomycetes</taxon>
        <taxon>Debaryomycetaceae</taxon>
        <taxon>Millerozyma</taxon>
    </lineage>
</organism>
<dbReference type="OrthoDB" id="278300at2759"/>
<comment type="catalytic activity">
    <reaction evidence="8">
        <text>guanosine(9) in tRNA + S-adenosyl-L-methionine = N(1)-methylguanosine(9) in tRNA + S-adenosyl-L-homocysteine + H(+)</text>
        <dbReference type="Rhea" id="RHEA:43156"/>
        <dbReference type="Rhea" id="RHEA-COMP:10367"/>
        <dbReference type="Rhea" id="RHEA-COMP:10368"/>
        <dbReference type="ChEBI" id="CHEBI:15378"/>
        <dbReference type="ChEBI" id="CHEBI:57856"/>
        <dbReference type="ChEBI" id="CHEBI:59789"/>
        <dbReference type="ChEBI" id="CHEBI:73542"/>
        <dbReference type="ChEBI" id="CHEBI:74269"/>
        <dbReference type="EC" id="2.1.1.221"/>
    </reaction>
</comment>
<feature type="region of interest" description="Disordered" evidence="11">
    <location>
        <begin position="41"/>
        <end position="151"/>
    </location>
</feature>
<evidence type="ECO:0000256" key="1">
    <source>
        <dbReference type="ARBA" id="ARBA00012797"/>
    </source>
</evidence>
<evidence type="ECO:0000256" key="5">
    <source>
        <dbReference type="ARBA" id="ARBA00022691"/>
    </source>
</evidence>
<keyword evidence="4" id="KW-0808">Transferase</keyword>
<evidence type="ECO:0000256" key="11">
    <source>
        <dbReference type="SAM" id="MobiDB-lite"/>
    </source>
</evidence>
<keyword evidence="5" id="KW-0949">S-adenosyl-L-methionine</keyword>
<dbReference type="EC" id="2.1.1.221" evidence="1"/>
<dbReference type="EMBL" id="FO082046">
    <property type="protein sequence ID" value="CCE86862.1"/>
    <property type="molecule type" value="Genomic_DNA"/>
</dbReference>
<feature type="compositionally biased region" description="Basic and acidic residues" evidence="11">
    <location>
        <begin position="88"/>
        <end position="110"/>
    </location>
</feature>
<feature type="binding site" evidence="10">
    <location>
        <position position="276"/>
    </location>
    <ligand>
        <name>S-adenosyl-L-methionine</name>
        <dbReference type="ChEBI" id="CHEBI:59789"/>
    </ligand>
</feature>
<feature type="compositionally biased region" description="Polar residues" evidence="11">
    <location>
        <begin position="351"/>
        <end position="360"/>
    </location>
</feature>
<feature type="binding site" evidence="10">
    <location>
        <position position="302"/>
    </location>
    <ligand>
        <name>S-adenosyl-L-methionine</name>
        <dbReference type="ChEBI" id="CHEBI:59789"/>
    </ligand>
</feature>
<evidence type="ECO:0000256" key="10">
    <source>
        <dbReference type="PIRSR" id="PIRSR016323-2"/>
    </source>
</evidence>
<protein>
    <recommendedName>
        <fullName evidence="2">tRNA (guanine(9)-N1)-methyltransferase</fullName>
        <ecNumber evidence="1">2.1.1.221</ecNumber>
    </recommendedName>
    <alternativeName>
        <fullName evidence="7">tRNA methyltransferase 10</fullName>
    </alternativeName>
    <alternativeName>
        <fullName evidence="6">tRNA(m1G9)-methyltransferase</fullName>
    </alternativeName>
</protein>
<dbReference type="InterPro" id="IPR007356">
    <property type="entry name" value="tRNA_m1G_MeTrfase_euk"/>
</dbReference>
<dbReference type="GO" id="GO:0002939">
    <property type="term" value="P:tRNA N1-guanine methylation"/>
    <property type="evidence" value="ECO:0007669"/>
    <property type="project" value="TreeGrafter"/>
</dbReference>
<dbReference type="PROSITE" id="PS51675">
    <property type="entry name" value="SAM_MT_TRM10"/>
    <property type="match status" value="1"/>
</dbReference>
<dbReference type="InParanoid" id="G8Y209"/>
<evidence type="ECO:0000313" key="14">
    <source>
        <dbReference type="Proteomes" id="UP000005222"/>
    </source>
</evidence>
<feature type="active site" description="Proton acceptor" evidence="9">
    <location>
        <position position="280"/>
    </location>
</feature>
<evidence type="ECO:0000256" key="3">
    <source>
        <dbReference type="ARBA" id="ARBA00022603"/>
    </source>
</evidence>
<keyword evidence="14" id="KW-1185">Reference proteome</keyword>
<dbReference type="eggNOG" id="KOG2967">
    <property type="taxonomic scope" value="Eukaryota"/>
</dbReference>
<feature type="binding site" evidence="10">
    <location>
        <position position="256"/>
    </location>
    <ligand>
        <name>S-adenosyl-L-methionine</name>
        <dbReference type="ChEBI" id="CHEBI:59789"/>
    </ligand>
</feature>
<dbReference type="OMA" id="FKKNDGW"/>
<evidence type="ECO:0000256" key="2">
    <source>
        <dbReference type="ARBA" id="ARBA00020451"/>
    </source>
</evidence>
<dbReference type="GO" id="GO:0052905">
    <property type="term" value="F:tRNA (guanosine(9)-N1)-methyltransferase activity"/>
    <property type="evidence" value="ECO:0007669"/>
    <property type="project" value="UniProtKB-EC"/>
</dbReference>
<name>G8Y209_PICSO</name>
<dbReference type="InterPro" id="IPR028564">
    <property type="entry name" value="MT_TRM10-typ"/>
</dbReference>
<feature type="region of interest" description="Disordered" evidence="11">
    <location>
        <begin position="350"/>
        <end position="369"/>
    </location>
</feature>
<evidence type="ECO:0000256" key="8">
    <source>
        <dbReference type="ARBA" id="ARBA00048434"/>
    </source>
</evidence>
<feature type="compositionally biased region" description="Basic and acidic residues" evidence="11">
    <location>
        <begin position="46"/>
        <end position="68"/>
    </location>
</feature>
<dbReference type="STRING" id="559304.G8Y209"/>
<evidence type="ECO:0000256" key="6">
    <source>
        <dbReference type="ARBA" id="ARBA00031792"/>
    </source>
</evidence>
<dbReference type="PIRSF" id="PIRSF016323">
    <property type="entry name" value="tRNA_m1G_mtfrase_met"/>
    <property type="match status" value="1"/>
</dbReference>
<dbReference type="Proteomes" id="UP000005222">
    <property type="component" value="Chromosome N"/>
</dbReference>
<dbReference type="Gene3D" id="3.40.1280.30">
    <property type="match status" value="1"/>
</dbReference>
<dbReference type="CDD" id="cd18089">
    <property type="entry name" value="SPOUT_Trm10-like"/>
    <property type="match status" value="1"/>
</dbReference>
<dbReference type="InterPro" id="IPR038459">
    <property type="entry name" value="MT_TRM10-typ_sf"/>
</dbReference>
<evidence type="ECO:0000259" key="12">
    <source>
        <dbReference type="PROSITE" id="PS51675"/>
    </source>
</evidence>
<reference evidence="13 14" key="1">
    <citation type="journal article" date="2012" name="G3 (Bethesda)">
        <title>Pichia sorbitophila, an interspecies yeast hybrid reveals early steps of genome resolution following polyploidization.</title>
        <authorList>
            <person name="Leh Louis V."/>
            <person name="Despons L."/>
            <person name="Friedrich A."/>
            <person name="Martin T."/>
            <person name="Durrens P."/>
            <person name="Casaregola S."/>
            <person name="Neuveglise C."/>
            <person name="Fairhead C."/>
            <person name="Marck C."/>
            <person name="Cruz J.A."/>
            <person name="Straub M.L."/>
            <person name="Kugler V."/>
            <person name="Sacerdot C."/>
            <person name="Uzunov Z."/>
            <person name="Thierry A."/>
            <person name="Weiss S."/>
            <person name="Bleykasten C."/>
            <person name="De Montigny J."/>
            <person name="Jacques N."/>
            <person name="Jung P."/>
            <person name="Lemaire M."/>
            <person name="Mallet S."/>
            <person name="Morel G."/>
            <person name="Richard G.F."/>
            <person name="Sarkar A."/>
            <person name="Savel G."/>
            <person name="Schacherer J."/>
            <person name="Seret M.L."/>
            <person name="Talla E."/>
            <person name="Samson G."/>
            <person name="Jubin C."/>
            <person name="Poulain J."/>
            <person name="Vacherie B."/>
            <person name="Barbe V."/>
            <person name="Pelletier E."/>
            <person name="Sherman D.J."/>
            <person name="Westhof E."/>
            <person name="Weissenbach J."/>
            <person name="Baret P.V."/>
            <person name="Wincker P."/>
            <person name="Gaillardin C."/>
            <person name="Dujon B."/>
            <person name="Souciet J.L."/>
        </authorList>
    </citation>
    <scope>NUCLEOTIDE SEQUENCE [LARGE SCALE GENOMIC DNA]</scope>
    <source>
        <strain evidence="14">ATCC MYA-4447 / BCRC 22081 / CBS 7064 / NBRC 10061 / NRRL Y-12695</strain>
    </source>
</reference>
<keyword evidence="3" id="KW-0489">Methyltransferase</keyword>
<feature type="binding site" evidence="10">
    <location>
        <position position="288"/>
    </location>
    <ligand>
        <name>S-adenosyl-L-methionine</name>
        <dbReference type="ChEBI" id="CHEBI:59789"/>
    </ligand>
</feature>
<accession>G8Y209</accession>
<dbReference type="FunCoup" id="G8Y209">
    <property type="interactions" value="1274"/>
</dbReference>
<proteinExistence type="predicted"/>
<dbReference type="PANTHER" id="PTHR13563:SF13">
    <property type="entry name" value="TRNA METHYLTRANSFERASE 10 HOMOLOG A"/>
    <property type="match status" value="1"/>
</dbReference>
<dbReference type="PANTHER" id="PTHR13563">
    <property type="entry name" value="TRNA (GUANINE-9-) METHYLTRANSFERASE"/>
    <property type="match status" value="1"/>
</dbReference>
<dbReference type="GO" id="GO:0000049">
    <property type="term" value="F:tRNA binding"/>
    <property type="evidence" value="ECO:0007669"/>
    <property type="project" value="TreeGrafter"/>
</dbReference>
<dbReference type="GO" id="GO:0005634">
    <property type="term" value="C:nucleus"/>
    <property type="evidence" value="ECO:0007669"/>
    <property type="project" value="TreeGrafter"/>
</dbReference>
<evidence type="ECO:0000256" key="9">
    <source>
        <dbReference type="PIRSR" id="PIRSR016323-1"/>
    </source>
</evidence>
<feature type="compositionally biased region" description="Basic residues" evidence="11">
    <location>
        <begin position="111"/>
        <end position="122"/>
    </location>
</feature>
<feature type="domain" description="SAM-dependent MTase TRM10-type" evidence="12">
    <location>
        <begin position="152"/>
        <end position="350"/>
    </location>
</feature>
<feature type="compositionally biased region" description="Basic and acidic residues" evidence="11">
    <location>
        <begin position="123"/>
        <end position="132"/>
    </location>
</feature>
<sequence length="369" mass="42859">MYTLNNLVVFWNHYKSQKFFSSVKDHFCTGASEFTSQNYRTMDTTSKGDHEEVKDHVSNGHADAKRSAPQDSSGEEIKRQKPNVPEGMSKREWKRQMKKQKREETKDEYRQKKKEKRKQARERRKERIREEGDANSNADSDEARNHHQQKRIKYNYEEQKKTGVRILMDCGFDDLMNEREIVSLSCQIARAYSAQRHCKHHLQLDITPFNKRLKQRFDEAIPQYNKWSTVNFIEGDSLENALPMDDPESMKKITYLTADTDNEIEELEAGHTYIIGGIVDKNRHKNLCADKAKELGINTARLPIGKYIKINGRSVLATSHVFELCCQWFETNHDWAEAFNAVLPPRKLHAASQTSSAQPETSEEATDLS</sequence>
<dbReference type="AlphaFoldDB" id="G8Y209"/>
<gene>
    <name evidence="13" type="primary">Piso0_005379</name>
    <name evidence="13" type="ORF">GNLVRS01_PISO0N13851g</name>
</gene>
<evidence type="ECO:0000313" key="13">
    <source>
        <dbReference type="EMBL" id="CCE86862.1"/>
    </source>
</evidence>